<dbReference type="PROSITE" id="PS50043">
    <property type="entry name" value="HTH_LUXR_2"/>
    <property type="match status" value="1"/>
</dbReference>
<dbReference type="InterPro" id="IPR016032">
    <property type="entry name" value="Sig_transdc_resp-reg_C-effctor"/>
</dbReference>
<dbReference type="EMBL" id="MQWA01000001">
    <property type="protein sequence ID" value="PQJ27964.1"/>
    <property type="molecule type" value="Genomic_DNA"/>
</dbReference>
<proteinExistence type="predicted"/>
<dbReference type="Proteomes" id="UP000239907">
    <property type="component" value="Unassembled WGS sequence"/>
</dbReference>
<feature type="domain" description="HTH luxR-type" evidence="4">
    <location>
        <begin position="119"/>
        <end position="184"/>
    </location>
</feature>
<name>A0A2S7U0P2_9BACT</name>
<keyword evidence="1" id="KW-0805">Transcription regulation</keyword>
<dbReference type="GO" id="GO:0006355">
    <property type="term" value="P:regulation of DNA-templated transcription"/>
    <property type="evidence" value="ECO:0007669"/>
    <property type="project" value="InterPro"/>
</dbReference>
<organism evidence="5 6">
    <name type="scientific">Rubritalea profundi</name>
    <dbReference type="NCBI Taxonomy" id="1658618"/>
    <lineage>
        <taxon>Bacteria</taxon>
        <taxon>Pseudomonadati</taxon>
        <taxon>Verrucomicrobiota</taxon>
        <taxon>Verrucomicrobiia</taxon>
        <taxon>Verrucomicrobiales</taxon>
        <taxon>Rubritaleaceae</taxon>
        <taxon>Rubritalea</taxon>
    </lineage>
</organism>
<dbReference type="Pfam" id="PF00196">
    <property type="entry name" value="GerE"/>
    <property type="match status" value="1"/>
</dbReference>
<keyword evidence="3" id="KW-0804">Transcription</keyword>
<reference evidence="5 6" key="1">
    <citation type="submission" date="2016-12" db="EMBL/GenBank/DDBJ databases">
        <title>Study of bacterial adaptation to deep sea.</title>
        <authorList>
            <person name="Song J."/>
            <person name="Yoshizawa S."/>
            <person name="Kogure K."/>
        </authorList>
    </citation>
    <scope>NUCLEOTIDE SEQUENCE [LARGE SCALE GENOMIC DNA]</scope>
    <source>
        <strain evidence="5 6">SAORIC-165</strain>
    </source>
</reference>
<evidence type="ECO:0000256" key="3">
    <source>
        <dbReference type="ARBA" id="ARBA00023163"/>
    </source>
</evidence>
<evidence type="ECO:0000259" key="4">
    <source>
        <dbReference type="PROSITE" id="PS50043"/>
    </source>
</evidence>
<dbReference type="OrthoDB" id="192352at2"/>
<dbReference type="InterPro" id="IPR036388">
    <property type="entry name" value="WH-like_DNA-bd_sf"/>
</dbReference>
<evidence type="ECO:0000313" key="6">
    <source>
        <dbReference type="Proteomes" id="UP000239907"/>
    </source>
</evidence>
<dbReference type="CDD" id="cd06170">
    <property type="entry name" value="LuxR_C_like"/>
    <property type="match status" value="1"/>
</dbReference>
<dbReference type="RefSeq" id="WP_105042458.1">
    <property type="nucleotide sequence ID" value="NZ_MQWA01000001.1"/>
</dbReference>
<dbReference type="AlphaFoldDB" id="A0A2S7U0P2"/>
<keyword evidence="6" id="KW-1185">Reference proteome</keyword>
<dbReference type="GO" id="GO:0003677">
    <property type="term" value="F:DNA binding"/>
    <property type="evidence" value="ECO:0007669"/>
    <property type="project" value="UniProtKB-KW"/>
</dbReference>
<dbReference type="SMART" id="SM00421">
    <property type="entry name" value="HTH_LUXR"/>
    <property type="match status" value="1"/>
</dbReference>
<sequence length="184" mass="20720">MGEGQWTAVAAAVEHPAMASAAKGFGEAWMNTREPITMNREKIDPENVAREGELKEMWDRTGFDGLIMSGHPVDEESYSHIVIYRKMSKGAFTERQTQMAHIVLSEVKWLHAQGWPEDRGATIPKLTPRQRSVLTMLTGGHSRKEMASALEISENTISGYVKDVYRHFDVHSQTDLVRKFSGMT</sequence>
<keyword evidence="2" id="KW-0238">DNA-binding</keyword>
<dbReference type="Gene3D" id="1.10.10.10">
    <property type="entry name" value="Winged helix-like DNA-binding domain superfamily/Winged helix DNA-binding domain"/>
    <property type="match status" value="1"/>
</dbReference>
<protein>
    <recommendedName>
        <fullName evidence="4">HTH luxR-type domain-containing protein</fullName>
    </recommendedName>
</protein>
<dbReference type="PRINTS" id="PR00038">
    <property type="entry name" value="HTHLUXR"/>
</dbReference>
<dbReference type="SUPFAM" id="SSF46894">
    <property type="entry name" value="C-terminal effector domain of the bipartite response regulators"/>
    <property type="match status" value="1"/>
</dbReference>
<evidence type="ECO:0000256" key="1">
    <source>
        <dbReference type="ARBA" id="ARBA00023015"/>
    </source>
</evidence>
<comment type="caution">
    <text evidence="5">The sequence shown here is derived from an EMBL/GenBank/DDBJ whole genome shotgun (WGS) entry which is preliminary data.</text>
</comment>
<evidence type="ECO:0000313" key="5">
    <source>
        <dbReference type="EMBL" id="PQJ27964.1"/>
    </source>
</evidence>
<evidence type="ECO:0000256" key="2">
    <source>
        <dbReference type="ARBA" id="ARBA00023125"/>
    </source>
</evidence>
<gene>
    <name evidence="5" type="ORF">BSZ32_05245</name>
</gene>
<dbReference type="PANTHER" id="PTHR44688:SF16">
    <property type="entry name" value="DNA-BINDING TRANSCRIPTIONAL ACTIVATOR DEVR_DOSR"/>
    <property type="match status" value="1"/>
</dbReference>
<dbReference type="PANTHER" id="PTHR44688">
    <property type="entry name" value="DNA-BINDING TRANSCRIPTIONAL ACTIVATOR DEVR_DOSR"/>
    <property type="match status" value="1"/>
</dbReference>
<dbReference type="InterPro" id="IPR000792">
    <property type="entry name" value="Tscrpt_reg_LuxR_C"/>
</dbReference>
<accession>A0A2S7U0P2</accession>